<protein>
    <submittedName>
        <fullName evidence="1">Uncharacterized protein</fullName>
    </submittedName>
</protein>
<reference evidence="1" key="1">
    <citation type="submission" date="2014-09" db="EMBL/GenBank/DDBJ databases">
        <authorList>
            <person name="Magalhaes I.L.F."/>
            <person name="Oliveira U."/>
            <person name="Santos F.R."/>
            <person name="Vidigal T.H.D.A."/>
            <person name="Brescovit A.D."/>
            <person name="Santos A.J."/>
        </authorList>
    </citation>
    <scope>NUCLEOTIDE SEQUENCE</scope>
    <source>
        <tissue evidence="1">Shoot tissue taken approximately 20 cm above the soil surface</tissue>
    </source>
</reference>
<name>A0A0A9AU92_ARUDO</name>
<dbReference type="AlphaFoldDB" id="A0A0A9AU92"/>
<evidence type="ECO:0000313" key="1">
    <source>
        <dbReference type="EMBL" id="JAD50622.1"/>
    </source>
</evidence>
<organism evidence="1">
    <name type="scientific">Arundo donax</name>
    <name type="common">Giant reed</name>
    <name type="synonym">Donax arundinaceus</name>
    <dbReference type="NCBI Taxonomy" id="35708"/>
    <lineage>
        <taxon>Eukaryota</taxon>
        <taxon>Viridiplantae</taxon>
        <taxon>Streptophyta</taxon>
        <taxon>Embryophyta</taxon>
        <taxon>Tracheophyta</taxon>
        <taxon>Spermatophyta</taxon>
        <taxon>Magnoliopsida</taxon>
        <taxon>Liliopsida</taxon>
        <taxon>Poales</taxon>
        <taxon>Poaceae</taxon>
        <taxon>PACMAD clade</taxon>
        <taxon>Arundinoideae</taxon>
        <taxon>Arundineae</taxon>
        <taxon>Arundo</taxon>
    </lineage>
</organism>
<dbReference type="EMBL" id="GBRH01247273">
    <property type="protein sequence ID" value="JAD50622.1"/>
    <property type="molecule type" value="Transcribed_RNA"/>
</dbReference>
<reference evidence="1" key="2">
    <citation type="journal article" date="2015" name="Data Brief">
        <title>Shoot transcriptome of the giant reed, Arundo donax.</title>
        <authorList>
            <person name="Barrero R.A."/>
            <person name="Guerrero F.D."/>
            <person name="Moolhuijzen P."/>
            <person name="Goolsby J.A."/>
            <person name="Tidwell J."/>
            <person name="Bellgard S.E."/>
            <person name="Bellgard M.I."/>
        </authorList>
    </citation>
    <scope>NUCLEOTIDE SEQUENCE</scope>
    <source>
        <tissue evidence="1">Shoot tissue taken approximately 20 cm above the soil surface</tissue>
    </source>
</reference>
<accession>A0A0A9AU92</accession>
<proteinExistence type="predicted"/>
<sequence>MDELESRQETKEKKEEKIGHARAEMIMTVLILTANCYQHHIQTG</sequence>